<dbReference type="Proteomes" id="UP000574332">
    <property type="component" value="Unassembled WGS sequence"/>
</dbReference>
<keyword evidence="3" id="KW-0560">Oxidoreductase</keyword>
<dbReference type="PANTHER" id="PTHR43498:SF1">
    <property type="entry name" value="COB--COM HETERODISULFIDE REDUCTASE IRON-SULFUR SUBUNIT A"/>
    <property type="match status" value="1"/>
</dbReference>
<protein>
    <recommendedName>
        <fullName evidence="8">FAD-dependent oxidoreductase</fullName>
    </recommendedName>
</protein>
<organism evidence="6 7">
    <name type="scientific">Macellibacteroides fermentans</name>
    <dbReference type="NCBI Taxonomy" id="879969"/>
    <lineage>
        <taxon>Bacteria</taxon>
        <taxon>Pseudomonadati</taxon>
        <taxon>Bacteroidota</taxon>
        <taxon>Bacteroidia</taxon>
        <taxon>Bacteroidales</taxon>
        <taxon>Porphyromonadaceae</taxon>
        <taxon>Macellibacteroides</taxon>
    </lineage>
</organism>
<evidence type="ECO:0000256" key="3">
    <source>
        <dbReference type="ARBA" id="ARBA00023002"/>
    </source>
</evidence>
<dbReference type="PROSITE" id="PS51318">
    <property type="entry name" value="TAT"/>
    <property type="match status" value="1"/>
</dbReference>
<reference evidence="6 7" key="1">
    <citation type="submission" date="2020-07" db="EMBL/GenBank/DDBJ databases">
        <title>Genomic Encyclopedia of Type Strains, Phase IV (KMG-IV): sequencing the most valuable type-strain genomes for metagenomic binning, comparative biology and taxonomic classification.</title>
        <authorList>
            <person name="Goeker M."/>
        </authorList>
    </citation>
    <scope>NUCLEOTIDE SEQUENCE [LARGE SCALE GENOMIC DNA]</scope>
    <source>
        <strain evidence="6 7">DSM 23697</strain>
    </source>
</reference>
<evidence type="ECO:0000256" key="5">
    <source>
        <dbReference type="ARBA" id="ARBA00023014"/>
    </source>
</evidence>
<evidence type="ECO:0000313" key="7">
    <source>
        <dbReference type="Proteomes" id="UP000574332"/>
    </source>
</evidence>
<dbReference type="InterPro" id="IPR006311">
    <property type="entry name" value="TAT_signal"/>
</dbReference>
<dbReference type="EMBL" id="JACCCY010000003">
    <property type="protein sequence ID" value="NYI50381.1"/>
    <property type="molecule type" value="Genomic_DNA"/>
</dbReference>
<keyword evidence="7" id="KW-1185">Reference proteome</keyword>
<dbReference type="NCBIfam" id="TIGR01409">
    <property type="entry name" value="TAT_signal_seq"/>
    <property type="match status" value="1"/>
</dbReference>
<evidence type="ECO:0000256" key="4">
    <source>
        <dbReference type="ARBA" id="ARBA00023004"/>
    </source>
</evidence>
<evidence type="ECO:0000256" key="2">
    <source>
        <dbReference type="ARBA" id="ARBA00022723"/>
    </source>
</evidence>
<dbReference type="RefSeq" id="WP_179399940.1">
    <property type="nucleotide sequence ID" value="NZ_JACCCY010000003.1"/>
</dbReference>
<dbReference type="Gene3D" id="3.50.50.60">
    <property type="entry name" value="FAD/NAD(P)-binding domain"/>
    <property type="match status" value="2"/>
</dbReference>
<dbReference type="InterPro" id="IPR036188">
    <property type="entry name" value="FAD/NAD-bd_sf"/>
</dbReference>
<dbReference type="SUPFAM" id="SSF51905">
    <property type="entry name" value="FAD/NAD(P)-binding domain"/>
    <property type="match status" value="2"/>
</dbReference>
<proteinExistence type="predicted"/>
<evidence type="ECO:0000256" key="1">
    <source>
        <dbReference type="ARBA" id="ARBA00022485"/>
    </source>
</evidence>
<dbReference type="Pfam" id="PF12831">
    <property type="entry name" value="FAD_oxidored"/>
    <property type="match status" value="3"/>
</dbReference>
<evidence type="ECO:0008006" key="8">
    <source>
        <dbReference type="Google" id="ProtNLM"/>
    </source>
</evidence>
<dbReference type="InterPro" id="IPR039650">
    <property type="entry name" value="HdrA-like"/>
</dbReference>
<sequence>MITRRDFIKVAAAGGALATLGDMPEAKAAVKTIVPDPAYCYESEKKIPVIAEVDLVVVGGSSAAVAAATAASKAGRKVFLFTPLSYLGDDICGSFQYHLKKDEKPVTALSQKIFVQKKEPTPLHVKQILENELIDNDVVFLYNCFLTNVLQDNNHAAAGVVFANRSGRQAVACKGVIDATLTAVAARMFGLQFSPFVTGKQRFEFTVVGNSIKKAPELLSAELLPYKMKAKGKEFPVVNYAFEHELKSDTYASLMEVEQKIRDITWDADQGDSSDLLWYVPQQKIIGQQSYTNTFTSVRDIPLQAFTPQNKKNIWILGPSLDADRKIAEVLMRPVNALLLGDIMGELVAARLADTSMPSELHTVQSNAMASDYGLVGELLNPLRPSMRFGFAQSERGALPVLGTYDVVILGGGTVGAPAGIAASRQGARTLVIEQLHGLGGMGTLGLIGRYWDGYRDGFSSEIDLGVKNMAPEDHPRQQKNWKNDYNSDWKQEWYRREIRRAGGEIWFGAIGCGAVIKNNVITGVVVATPWGRGVILCRTVIDSTGSADIAIAAGAPFEYTGKRSIAVQGAGLSHISPTDYYNNNDWAFIDDSDMLDVTRMFVQAKVKNEGAYDIVKLPQTRERRRVIGDHIVSVYDVLNHRRYPDTISYHKSSFDTHGMIVDPFFILSPPLARHTIYEADVPLRSLLPSGLDGILTTGLGASAHRDAMPVIRMQSCLQNQGYAVGYLAALAAKENKTVRKVDFKKVQRHLVGIGNLPQRVLTDKEFKGFSNKEMELAAQSIPDDFKGLEKLLTDTKRCIPLVNKQLSLCSDAEAKVKYASILCILGESSHVTLLEDKIKSYPQWDKGWHYTGMGQFGMSMSTLDALIIALGKAKQTSSLPVILEKARLLEPDDYFSHFRAIALATESIRSGEAVAVLAELLSKPGIRYHHIANLKDARNRVVPGSDDVSTRNRALKELHLARALYGCGDQDGMGEKILKKYAEGLQGHYARYANEILQDQI</sequence>
<keyword evidence="2" id="KW-0479">Metal-binding</keyword>
<dbReference type="InterPro" id="IPR019546">
    <property type="entry name" value="TAT_signal_bac_arc"/>
</dbReference>
<name>A0A8E2A7M2_9PORP</name>
<dbReference type="GO" id="GO:0046872">
    <property type="term" value="F:metal ion binding"/>
    <property type="evidence" value="ECO:0007669"/>
    <property type="project" value="UniProtKB-KW"/>
</dbReference>
<dbReference type="Pfam" id="PF10518">
    <property type="entry name" value="TAT_signal"/>
    <property type="match status" value="1"/>
</dbReference>
<gene>
    <name evidence="6" type="ORF">F5613_002511</name>
</gene>
<keyword evidence="1" id="KW-0004">4Fe-4S</keyword>
<evidence type="ECO:0000313" key="6">
    <source>
        <dbReference type="EMBL" id="NYI50381.1"/>
    </source>
</evidence>
<dbReference type="PANTHER" id="PTHR43498">
    <property type="entry name" value="FERREDOXIN:COB-COM HETERODISULFIDE REDUCTASE SUBUNIT A"/>
    <property type="match status" value="1"/>
</dbReference>
<dbReference type="GO" id="GO:0016491">
    <property type="term" value="F:oxidoreductase activity"/>
    <property type="evidence" value="ECO:0007669"/>
    <property type="project" value="UniProtKB-KW"/>
</dbReference>
<accession>A0A8E2A7M2</accession>
<keyword evidence="4" id="KW-0408">Iron</keyword>
<keyword evidence="5" id="KW-0411">Iron-sulfur</keyword>
<dbReference type="AlphaFoldDB" id="A0A8E2A7M2"/>
<comment type="caution">
    <text evidence="6">The sequence shown here is derived from an EMBL/GenBank/DDBJ whole genome shotgun (WGS) entry which is preliminary data.</text>
</comment>
<dbReference type="GO" id="GO:0051539">
    <property type="term" value="F:4 iron, 4 sulfur cluster binding"/>
    <property type="evidence" value="ECO:0007669"/>
    <property type="project" value="UniProtKB-KW"/>
</dbReference>